<organism evidence="1">
    <name type="scientific">marine sediment metagenome</name>
    <dbReference type="NCBI Taxonomy" id="412755"/>
    <lineage>
        <taxon>unclassified sequences</taxon>
        <taxon>metagenomes</taxon>
        <taxon>ecological metagenomes</taxon>
    </lineage>
</organism>
<reference evidence="1" key="1">
    <citation type="journal article" date="2015" name="Nature">
        <title>Complex archaea that bridge the gap between prokaryotes and eukaryotes.</title>
        <authorList>
            <person name="Spang A."/>
            <person name="Saw J.H."/>
            <person name="Jorgensen S.L."/>
            <person name="Zaremba-Niedzwiedzka K."/>
            <person name="Martijn J."/>
            <person name="Lind A.E."/>
            <person name="van Eijk R."/>
            <person name="Schleper C."/>
            <person name="Guy L."/>
            <person name="Ettema T.J."/>
        </authorList>
    </citation>
    <scope>NUCLEOTIDE SEQUENCE</scope>
</reference>
<dbReference type="EMBL" id="LAZR01000969">
    <property type="protein sequence ID" value="KKN53483.1"/>
    <property type="molecule type" value="Genomic_DNA"/>
</dbReference>
<proteinExistence type="predicted"/>
<accession>A0A0F9UIT1</accession>
<protein>
    <submittedName>
        <fullName evidence="1">Uncharacterized protein</fullName>
    </submittedName>
</protein>
<dbReference type="AlphaFoldDB" id="A0A0F9UIT1"/>
<gene>
    <name evidence="1" type="ORF">LCGC14_0601800</name>
</gene>
<sequence>MKNILNQQHDLGGLMTKRKSEIIAAKLDKAFPDCLKTAFQKKFDIEIESYYSLFATRFITIHMNQKVFTVKELAFLAAYSDGYEKAMLIVSEM</sequence>
<comment type="caution">
    <text evidence="1">The sequence shown here is derived from an EMBL/GenBank/DDBJ whole genome shotgun (WGS) entry which is preliminary data.</text>
</comment>
<evidence type="ECO:0000313" key="1">
    <source>
        <dbReference type="EMBL" id="KKN53483.1"/>
    </source>
</evidence>
<name>A0A0F9UIT1_9ZZZZ</name>